<evidence type="ECO:0000313" key="6">
    <source>
        <dbReference type="Proteomes" id="UP000295252"/>
    </source>
</evidence>
<accession>A0A068TYH5</accession>
<dbReference type="InterPro" id="IPR015914">
    <property type="entry name" value="PAPs_N"/>
</dbReference>
<evidence type="ECO:0000259" key="4">
    <source>
        <dbReference type="Pfam" id="PF16656"/>
    </source>
</evidence>
<proteinExistence type="predicted"/>
<keyword evidence="6" id="KW-1185">Reference proteome</keyword>
<sequence>MRVMFVTHDGKDNSVRYGLTRGKMEQTVGARVLRYEREDMCHAPATDSVGWRDPGYIHDGVMTDLRKGKRYYYQVGSDSGGWSDIFSFVTPNAHLKETIAFLFGDMGTSTPYTTFDRTQEESSSTLKWISRDIDAIGDKPAFVSHIGDISYARGYSWLWDNFFNQIEPMGVVNVGCPIVSGSTCPETLLNLLEQGHLPLKISTIPLILGLCILCICRPRQTFFQGVTNITS</sequence>
<dbReference type="Gene3D" id="2.60.40.380">
    <property type="entry name" value="Purple acid phosphatase-like, N-terminal"/>
    <property type="match status" value="1"/>
</dbReference>
<dbReference type="GO" id="GO:0003993">
    <property type="term" value="F:acid phosphatase activity"/>
    <property type="evidence" value="ECO:0007669"/>
    <property type="project" value="InterPro"/>
</dbReference>
<dbReference type="SUPFAM" id="SSF49363">
    <property type="entry name" value="Purple acid phosphatase, N-terminal domain"/>
    <property type="match status" value="1"/>
</dbReference>
<dbReference type="InterPro" id="IPR029052">
    <property type="entry name" value="Metallo-depent_PP-like"/>
</dbReference>
<dbReference type="Gene3D" id="3.60.21.10">
    <property type="match status" value="1"/>
</dbReference>
<feature type="domain" description="Purple acid phosphatase N-terminal" evidence="4">
    <location>
        <begin position="1"/>
        <end position="90"/>
    </location>
</feature>
<comment type="subcellular location">
    <subcellularLocation>
        <location evidence="1">Secreted</location>
    </subcellularLocation>
</comment>
<dbReference type="Proteomes" id="UP000295252">
    <property type="component" value="Chromosome III"/>
</dbReference>
<gene>
    <name evidence="5" type="ORF">GSCOC_T00032341001</name>
</gene>
<evidence type="ECO:0000256" key="3">
    <source>
        <dbReference type="ARBA" id="ARBA00022729"/>
    </source>
</evidence>
<dbReference type="AlphaFoldDB" id="A0A068TYH5"/>
<keyword evidence="2" id="KW-0964">Secreted</keyword>
<keyword evidence="3" id="KW-0732">Signal</keyword>
<dbReference type="PANTHER" id="PTHR45778">
    <property type="entry name" value="PURPLE ACID PHOSPHATASE-RELATED"/>
    <property type="match status" value="1"/>
</dbReference>
<dbReference type="GO" id="GO:0046872">
    <property type="term" value="F:metal ion binding"/>
    <property type="evidence" value="ECO:0007669"/>
    <property type="project" value="InterPro"/>
</dbReference>
<evidence type="ECO:0000256" key="2">
    <source>
        <dbReference type="ARBA" id="ARBA00022525"/>
    </source>
</evidence>
<name>A0A068TYH5_COFCA</name>
<reference evidence="6" key="1">
    <citation type="journal article" date="2014" name="Science">
        <title>The coffee genome provides insight into the convergent evolution of caffeine biosynthesis.</title>
        <authorList>
            <person name="Denoeud F."/>
            <person name="Carretero-Paulet L."/>
            <person name="Dereeper A."/>
            <person name="Droc G."/>
            <person name="Guyot R."/>
            <person name="Pietrella M."/>
            <person name="Zheng C."/>
            <person name="Alberti A."/>
            <person name="Anthony F."/>
            <person name="Aprea G."/>
            <person name="Aury J.M."/>
            <person name="Bento P."/>
            <person name="Bernard M."/>
            <person name="Bocs S."/>
            <person name="Campa C."/>
            <person name="Cenci A."/>
            <person name="Combes M.C."/>
            <person name="Crouzillat D."/>
            <person name="Da Silva C."/>
            <person name="Daddiego L."/>
            <person name="De Bellis F."/>
            <person name="Dussert S."/>
            <person name="Garsmeur O."/>
            <person name="Gayraud T."/>
            <person name="Guignon V."/>
            <person name="Jahn K."/>
            <person name="Jamilloux V."/>
            <person name="Joet T."/>
            <person name="Labadie K."/>
            <person name="Lan T."/>
            <person name="Leclercq J."/>
            <person name="Lepelley M."/>
            <person name="Leroy T."/>
            <person name="Li L.T."/>
            <person name="Librado P."/>
            <person name="Lopez L."/>
            <person name="Munoz A."/>
            <person name="Noel B."/>
            <person name="Pallavicini A."/>
            <person name="Perrotta G."/>
            <person name="Poncet V."/>
            <person name="Pot D."/>
            <person name="Priyono X."/>
            <person name="Rigoreau M."/>
            <person name="Rouard M."/>
            <person name="Rozas J."/>
            <person name="Tranchant-Dubreuil C."/>
            <person name="VanBuren R."/>
            <person name="Zhang Q."/>
            <person name="Andrade A.C."/>
            <person name="Argout X."/>
            <person name="Bertrand B."/>
            <person name="de Kochko A."/>
            <person name="Graziosi G."/>
            <person name="Henry R.J."/>
            <person name="Jayarama X."/>
            <person name="Ming R."/>
            <person name="Nagai C."/>
            <person name="Rounsley S."/>
            <person name="Sankoff D."/>
            <person name="Giuliano G."/>
            <person name="Albert V.A."/>
            <person name="Wincker P."/>
            <person name="Lashermes P."/>
        </authorList>
    </citation>
    <scope>NUCLEOTIDE SEQUENCE [LARGE SCALE GENOMIC DNA]</scope>
    <source>
        <strain evidence="6">cv. DH200-94</strain>
    </source>
</reference>
<dbReference type="SUPFAM" id="SSF56300">
    <property type="entry name" value="Metallo-dependent phosphatases"/>
    <property type="match status" value="1"/>
</dbReference>
<dbReference type="InParanoid" id="A0A068TYH5"/>
<dbReference type="STRING" id="49390.A0A068TYH5"/>
<dbReference type="InterPro" id="IPR008963">
    <property type="entry name" value="Purple_acid_Pase-like_N"/>
</dbReference>
<protein>
    <recommendedName>
        <fullName evidence="4">Purple acid phosphatase N-terminal domain-containing protein</fullName>
    </recommendedName>
</protein>
<evidence type="ECO:0000313" key="5">
    <source>
        <dbReference type="EMBL" id="CDP00408.1"/>
    </source>
</evidence>
<dbReference type="EMBL" id="HG739089">
    <property type="protein sequence ID" value="CDP00408.1"/>
    <property type="molecule type" value="Genomic_DNA"/>
</dbReference>
<organism evidence="5 6">
    <name type="scientific">Coffea canephora</name>
    <name type="common">Robusta coffee</name>
    <dbReference type="NCBI Taxonomy" id="49390"/>
    <lineage>
        <taxon>Eukaryota</taxon>
        <taxon>Viridiplantae</taxon>
        <taxon>Streptophyta</taxon>
        <taxon>Embryophyta</taxon>
        <taxon>Tracheophyta</taxon>
        <taxon>Spermatophyta</taxon>
        <taxon>Magnoliopsida</taxon>
        <taxon>eudicotyledons</taxon>
        <taxon>Gunneridae</taxon>
        <taxon>Pentapetalae</taxon>
        <taxon>asterids</taxon>
        <taxon>lamiids</taxon>
        <taxon>Gentianales</taxon>
        <taxon>Rubiaceae</taxon>
        <taxon>Ixoroideae</taxon>
        <taxon>Gardenieae complex</taxon>
        <taxon>Bertiereae - Coffeeae clade</taxon>
        <taxon>Coffeeae</taxon>
        <taxon>Coffea</taxon>
    </lineage>
</organism>
<dbReference type="PhylomeDB" id="A0A068TYH5"/>
<dbReference type="OMA" id="WISRDID"/>
<dbReference type="PANTHER" id="PTHR45778:SF7">
    <property type="entry name" value="PURPLE ACID PHOSPHATASE"/>
    <property type="match status" value="1"/>
</dbReference>
<dbReference type="Pfam" id="PF16656">
    <property type="entry name" value="Pur_ac_phosph_N"/>
    <property type="match status" value="1"/>
</dbReference>
<dbReference type="Gramene" id="CDP00408">
    <property type="protein sequence ID" value="CDP00408"/>
    <property type="gene ID" value="GSCOC_T00032341001"/>
</dbReference>
<dbReference type="GO" id="GO:0005576">
    <property type="term" value="C:extracellular region"/>
    <property type="evidence" value="ECO:0007669"/>
    <property type="project" value="UniProtKB-SubCell"/>
</dbReference>
<evidence type="ECO:0000256" key="1">
    <source>
        <dbReference type="ARBA" id="ARBA00004613"/>
    </source>
</evidence>